<dbReference type="Gene3D" id="2.40.260.10">
    <property type="entry name" value="Sortase"/>
    <property type="match status" value="1"/>
</dbReference>
<dbReference type="InterPro" id="IPR023365">
    <property type="entry name" value="Sortase_dom-sf"/>
</dbReference>
<dbReference type="AlphaFoldDB" id="G9X1Z2"/>
<dbReference type="EMBL" id="AFZE01000045">
    <property type="protein sequence ID" value="EHL13115.1"/>
    <property type="molecule type" value="Genomic_DNA"/>
</dbReference>
<dbReference type="HOGENOM" id="CLU_034078_1_2_9"/>
<dbReference type="GO" id="GO:0016787">
    <property type="term" value="F:hydrolase activity"/>
    <property type="evidence" value="ECO:0007669"/>
    <property type="project" value="UniProtKB-KW"/>
</dbReference>
<comment type="caution">
    <text evidence="3">The sequence shown here is derived from an EMBL/GenBank/DDBJ whole genome shotgun (WGS) entry which is preliminary data.</text>
</comment>
<dbReference type="CDD" id="cd05826">
    <property type="entry name" value="Sortase_B"/>
    <property type="match status" value="1"/>
</dbReference>
<keyword evidence="2" id="KW-0472">Membrane</keyword>
<accession>G9X1Z2</accession>
<dbReference type="SUPFAM" id="SSF63817">
    <property type="entry name" value="Sortase"/>
    <property type="match status" value="1"/>
</dbReference>
<feature type="active site" description="Acyl-thioester intermediate" evidence="1">
    <location>
        <position position="243"/>
    </location>
</feature>
<keyword evidence="2" id="KW-0812">Transmembrane</keyword>
<sequence length="264" mass="30509">MKQITFKIINIILICIFVTSGVLLLTYRLSLYMSKKQFDNLSNMHRQVSDVQIQKKSEKKEITQKERLKVFFDNLQNKNSDIAAWIKLEGANIDYPVMYTPDDPQFYLRKNIDKNYALSGTPFLDHRTKIDNSQKTSLYIVYAHNMGDGTMFTNLHNYIDENNLKNANPVLLEMPNALKKYKLFAAVMLKEYTRTADIFYNTTSIKSEEEFNKYINFLKTNATAISDDISPKYGDDILVMSTCSYHVKSGRLALVAISIQDNDN</sequence>
<evidence type="ECO:0008006" key="5">
    <source>
        <dbReference type="Google" id="ProtNLM"/>
    </source>
</evidence>
<evidence type="ECO:0000313" key="4">
    <source>
        <dbReference type="Proteomes" id="UP000006437"/>
    </source>
</evidence>
<dbReference type="BioCyc" id="EBAC796937-HMP:GMGH-415-MONOMER"/>
<protein>
    <recommendedName>
        <fullName evidence="5">Sortase, SrtB family</fullName>
    </recommendedName>
</protein>
<dbReference type="Proteomes" id="UP000006437">
    <property type="component" value="Unassembled WGS sequence"/>
</dbReference>
<proteinExistence type="predicted"/>
<evidence type="ECO:0000256" key="2">
    <source>
        <dbReference type="SAM" id="Phobius"/>
    </source>
</evidence>
<gene>
    <name evidence="3" type="ORF">HMPREF9629_00415</name>
</gene>
<dbReference type="InterPro" id="IPR009835">
    <property type="entry name" value="SrtB"/>
</dbReference>
<feature type="active site" description="Proton donor/acceptor" evidence="1">
    <location>
        <position position="144"/>
    </location>
</feature>
<reference evidence="3 4" key="1">
    <citation type="submission" date="2011-08" db="EMBL/GenBank/DDBJ databases">
        <title>The Genome Sequence of Eubacteriaceae bacterium ACC19a.</title>
        <authorList>
            <consortium name="The Broad Institute Genome Sequencing Platform"/>
            <person name="Earl A."/>
            <person name="Ward D."/>
            <person name="Feldgarden M."/>
            <person name="Gevers D."/>
            <person name="Sizova M."/>
            <person name="Hazen A."/>
            <person name="Epstein S."/>
            <person name="Young S.K."/>
            <person name="Zeng Q."/>
            <person name="Gargeya S."/>
            <person name="Fitzgerald M."/>
            <person name="Haas B."/>
            <person name="Abouelleil A."/>
            <person name="Alvarado L."/>
            <person name="Arachchi H.M."/>
            <person name="Berlin A."/>
            <person name="Brown A."/>
            <person name="Chapman S.B."/>
            <person name="Chen Z."/>
            <person name="Dunbar C."/>
            <person name="Freedman E."/>
            <person name="Gearin G."/>
            <person name="Gellesch M."/>
            <person name="Goldberg J."/>
            <person name="Griggs A."/>
            <person name="Gujja S."/>
            <person name="Heiman D."/>
            <person name="Howarth C."/>
            <person name="Larson L."/>
            <person name="Lui A."/>
            <person name="MacDonald P.J.P."/>
            <person name="Montmayeur A."/>
            <person name="Murphy C."/>
            <person name="Neiman D."/>
            <person name="Pearson M."/>
            <person name="Priest M."/>
            <person name="Roberts A."/>
            <person name="Saif S."/>
            <person name="Shea T."/>
            <person name="Shenoy N."/>
            <person name="Sisk P."/>
            <person name="Stolte C."/>
            <person name="Sykes S."/>
            <person name="Wortman J."/>
            <person name="Nusbaum C."/>
            <person name="Birren B."/>
        </authorList>
    </citation>
    <scope>NUCLEOTIDE SEQUENCE [LARGE SCALE GENOMIC DNA]</scope>
    <source>
        <strain evidence="3 4">ACC19a</strain>
    </source>
</reference>
<organism evidence="3 4">
    <name type="scientific">Peptoanaerobacter stomatis</name>
    <dbReference type="NCBI Taxonomy" id="796937"/>
    <lineage>
        <taxon>Bacteria</taxon>
        <taxon>Bacillati</taxon>
        <taxon>Bacillota</taxon>
        <taxon>Clostridia</taxon>
        <taxon>Peptostreptococcales</taxon>
        <taxon>Filifactoraceae</taxon>
        <taxon>Peptoanaerobacter</taxon>
    </lineage>
</organism>
<keyword evidence="2" id="KW-1133">Transmembrane helix</keyword>
<feature type="transmembrane region" description="Helical" evidence="2">
    <location>
        <begin position="6"/>
        <end position="27"/>
    </location>
</feature>
<name>G9X1Z2_9FIRM</name>
<evidence type="ECO:0000313" key="3">
    <source>
        <dbReference type="EMBL" id="EHL13115.1"/>
    </source>
</evidence>
<evidence type="ECO:0000256" key="1">
    <source>
        <dbReference type="PIRSR" id="PIRSR605754-1"/>
    </source>
</evidence>